<evidence type="ECO:0000313" key="1">
    <source>
        <dbReference type="EMBL" id="KAJ4702864.1"/>
    </source>
</evidence>
<protein>
    <submittedName>
        <fullName evidence="1">Reticuline oxidase-like protein</fullName>
    </submittedName>
</protein>
<name>A0ACC1WV52_MELAZ</name>
<dbReference type="Proteomes" id="UP001164539">
    <property type="component" value="Chromosome 13"/>
</dbReference>
<keyword evidence="2" id="KW-1185">Reference proteome</keyword>
<evidence type="ECO:0000313" key="2">
    <source>
        <dbReference type="Proteomes" id="UP001164539"/>
    </source>
</evidence>
<proteinExistence type="predicted"/>
<accession>A0ACC1WV52</accession>
<organism evidence="1 2">
    <name type="scientific">Melia azedarach</name>
    <name type="common">Chinaberry tree</name>
    <dbReference type="NCBI Taxonomy" id="155640"/>
    <lineage>
        <taxon>Eukaryota</taxon>
        <taxon>Viridiplantae</taxon>
        <taxon>Streptophyta</taxon>
        <taxon>Embryophyta</taxon>
        <taxon>Tracheophyta</taxon>
        <taxon>Spermatophyta</taxon>
        <taxon>Magnoliopsida</taxon>
        <taxon>eudicotyledons</taxon>
        <taxon>Gunneridae</taxon>
        <taxon>Pentapetalae</taxon>
        <taxon>rosids</taxon>
        <taxon>malvids</taxon>
        <taxon>Sapindales</taxon>
        <taxon>Meliaceae</taxon>
        <taxon>Melia</taxon>
    </lineage>
</organism>
<sequence>MEILRFTKLSFLSILLLLSITSWTATATSDKLHGDFLQCLLSHSQPSHPISPAIFTPKNSSYSSVLQAYIRNLRFNTTSTPKPLLIITALHESHIQTAIICARKHGLQMKIRSGGHNYEGISYVSEVPFFVLDMFNLRSIDVDIKNESAWVQTGATLGELYYRISEKSKTHGFPAGVCPTVGVGGHLSGGGYGNLMRKYGLTVDHVVDAKVIDVNGRLLDRNSMGEDLFWAIRGGGGASFGVVLAYKINLVRVPETVTVFQVRRTLEESATEIVDQWQHVADKLPEELFIRLVLDVVNSTRTGGKTVRATFISLFLGDSQKLLSIMNESLPKLRLVQSDCIETSWVQSVLFWTNFAVGTPEEVLLDRTPQSLTFLKRKSDYVKKPIPKDGLEFIWKRMIELERPMMTFNPYGGRMAEIPSTAVPFPHRAGNLWKIQYAANWNESGDDAANRYINATRKLYNYMTPFVSKNPREAFFNYIDLDLGINHNGKDSYIEGKAYGIKYFLGNFNRLVKIKTEVDPGNFFRNEQSIPVLPQKVK</sequence>
<reference evidence="1 2" key="1">
    <citation type="journal article" date="2023" name="Science">
        <title>Complex scaffold remodeling in plant triterpene biosynthesis.</title>
        <authorList>
            <person name="De La Pena R."/>
            <person name="Hodgson H."/>
            <person name="Liu J.C."/>
            <person name="Stephenson M.J."/>
            <person name="Martin A.C."/>
            <person name="Owen C."/>
            <person name="Harkess A."/>
            <person name="Leebens-Mack J."/>
            <person name="Jimenez L.E."/>
            <person name="Osbourn A."/>
            <person name="Sattely E.S."/>
        </authorList>
    </citation>
    <scope>NUCLEOTIDE SEQUENCE [LARGE SCALE GENOMIC DNA]</scope>
    <source>
        <strain evidence="2">cv. JPN11</strain>
        <tissue evidence="1">Leaf</tissue>
    </source>
</reference>
<comment type="caution">
    <text evidence="1">The sequence shown here is derived from an EMBL/GenBank/DDBJ whole genome shotgun (WGS) entry which is preliminary data.</text>
</comment>
<dbReference type="EMBL" id="CM051406">
    <property type="protein sequence ID" value="KAJ4702864.1"/>
    <property type="molecule type" value="Genomic_DNA"/>
</dbReference>
<gene>
    <name evidence="1" type="ORF">OWV82_022847</name>
</gene>